<evidence type="ECO:0000313" key="2">
    <source>
        <dbReference type="Proteomes" id="UP000828390"/>
    </source>
</evidence>
<organism evidence="1 2">
    <name type="scientific">Dreissena polymorpha</name>
    <name type="common">Zebra mussel</name>
    <name type="synonym">Mytilus polymorpha</name>
    <dbReference type="NCBI Taxonomy" id="45954"/>
    <lineage>
        <taxon>Eukaryota</taxon>
        <taxon>Metazoa</taxon>
        <taxon>Spiralia</taxon>
        <taxon>Lophotrochozoa</taxon>
        <taxon>Mollusca</taxon>
        <taxon>Bivalvia</taxon>
        <taxon>Autobranchia</taxon>
        <taxon>Heteroconchia</taxon>
        <taxon>Euheterodonta</taxon>
        <taxon>Imparidentia</taxon>
        <taxon>Neoheterodontei</taxon>
        <taxon>Myida</taxon>
        <taxon>Dreissenoidea</taxon>
        <taxon>Dreissenidae</taxon>
        <taxon>Dreissena</taxon>
    </lineage>
</organism>
<comment type="caution">
    <text evidence="1">The sequence shown here is derived from an EMBL/GenBank/DDBJ whole genome shotgun (WGS) entry which is preliminary data.</text>
</comment>
<gene>
    <name evidence="1" type="ORF">DPMN_088625</name>
</gene>
<name>A0A9D4KUW9_DREPO</name>
<keyword evidence="2" id="KW-1185">Reference proteome</keyword>
<sequence>MEGQEVTAIIAIDLSDDFDTVDYYSLLDVLQKQYGECGTALNWIDFVKEAVV</sequence>
<evidence type="ECO:0008006" key="3">
    <source>
        <dbReference type="Google" id="ProtNLM"/>
    </source>
</evidence>
<evidence type="ECO:0000313" key="1">
    <source>
        <dbReference type="EMBL" id="KAH3846325.1"/>
    </source>
</evidence>
<reference evidence="1" key="1">
    <citation type="journal article" date="2019" name="bioRxiv">
        <title>The Genome of the Zebra Mussel, Dreissena polymorpha: A Resource for Invasive Species Research.</title>
        <authorList>
            <person name="McCartney M.A."/>
            <person name="Auch B."/>
            <person name="Kono T."/>
            <person name="Mallez S."/>
            <person name="Zhang Y."/>
            <person name="Obille A."/>
            <person name="Becker A."/>
            <person name="Abrahante J.E."/>
            <person name="Garbe J."/>
            <person name="Badalamenti J.P."/>
            <person name="Herman A."/>
            <person name="Mangelson H."/>
            <person name="Liachko I."/>
            <person name="Sullivan S."/>
            <person name="Sone E.D."/>
            <person name="Koren S."/>
            <person name="Silverstein K.A.T."/>
            <person name="Beckman K.B."/>
            <person name="Gohl D.M."/>
        </authorList>
    </citation>
    <scope>NUCLEOTIDE SEQUENCE</scope>
    <source>
        <strain evidence="1">Duluth1</strain>
        <tissue evidence="1">Whole animal</tissue>
    </source>
</reference>
<accession>A0A9D4KUW9</accession>
<dbReference type="AlphaFoldDB" id="A0A9D4KUW9"/>
<protein>
    <recommendedName>
        <fullName evidence="3">Reverse transcriptase</fullName>
    </recommendedName>
</protein>
<reference evidence="1" key="2">
    <citation type="submission" date="2020-11" db="EMBL/GenBank/DDBJ databases">
        <authorList>
            <person name="McCartney M.A."/>
            <person name="Auch B."/>
            <person name="Kono T."/>
            <person name="Mallez S."/>
            <person name="Becker A."/>
            <person name="Gohl D.M."/>
            <person name="Silverstein K.A.T."/>
            <person name="Koren S."/>
            <person name="Bechman K.B."/>
            <person name="Herman A."/>
            <person name="Abrahante J.E."/>
            <person name="Garbe J."/>
        </authorList>
    </citation>
    <scope>NUCLEOTIDE SEQUENCE</scope>
    <source>
        <strain evidence="1">Duluth1</strain>
        <tissue evidence="1">Whole animal</tissue>
    </source>
</reference>
<dbReference type="Proteomes" id="UP000828390">
    <property type="component" value="Unassembled WGS sequence"/>
</dbReference>
<dbReference type="EMBL" id="JAIWYP010000003">
    <property type="protein sequence ID" value="KAH3846325.1"/>
    <property type="molecule type" value="Genomic_DNA"/>
</dbReference>
<proteinExistence type="predicted"/>